<reference evidence="2 3" key="1">
    <citation type="journal article" date="2014" name="BMC Genomics">
        <title>Adaptive genomic structural variation in the grape powdery mildew pathogen, Erysiphe necator.</title>
        <authorList>
            <person name="Jones L."/>
            <person name="Riaz S."/>
            <person name="Morales-Cruz A."/>
            <person name="Amrine K.C."/>
            <person name="McGuire B."/>
            <person name="Gubler W.D."/>
            <person name="Walker M.A."/>
            <person name="Cantu D."/>
        </authorList>
    </citation>
    <scope>NUCLEOTIDE SEQUENCE [LARGE SCALE GENOMIC DNA]</scope>
    <source>
        <strain evidence="3">c</strain>
    </source>
</reference>
<feature type="region of interest" description="Disordered" evidence="1">
    <location>
        <begin position="27"/>
        <end position="55"/>
    </location>
</feature>
<evidence type="ECO:0000313" key="3">
    <source>
        <dbReference type="Proteomes" id="UP000030854"/>
    </source>
</evidence>
<dbReference type="Proteomes" id="UP000030854">
    <property type="component" value="Unassembled WGS sequence"/>
</dbReference>
<comment type="caution">
    <text evidence="2">The sequence shown here is derived from an EMBL/GenBank/DDBJ whole genome shotgun (WGS) entry which is preliminary data.</text>
</comment>
<evidence type="ECO:0000256" key="1">
    <source>
        <dbReference type="SAM" id="MobiDB-lite"/>
    </source>
</evidence>
<evidence type="ECO:0000313" key="2">
    <source>
        <dbReference type="EMBL" id="KHJ32807.1"/>
    </source>
</evidence>
<accession>A0A0B1P2C4</accession>
<sequence length="215" mass="23710">MICTTIEKEVVASKPYLQQAIVKFADADSSTSPPLPQAPTHTRLNKGNGKGNDKNLTKKIAVATPQIVPSKAVNMRTNKEVDIPKIPQINDNTWAIVAHKDQKKTRVVNCNKTQVSGGNKNVSRVFNKENSSRSVLDKKLFVHLLQEHEWRKSSPAGIREVMVKKLAILPTLTEKIKPVHSWFAPSPCSTEARDKIFNAGNGLFLLGAKLEAAIN</sequence>
<proteinExistence type="predicted"/>
<protein>
    <submittedName>
        <fullName evidence="2">Putative eka-like protein</fullName>
    </submittedName>
</protein>
<name>A0A0B1P2C4_UNCNE</name>
<keyword evidence="3" id="KW-1185">Reference proteome</keyword>
<organism evidence="2 3">
    <name type="scientific">Uncinula necator</name>
    <name type="common">Grape powdery mildew</name>
    <dbReference type="NCBI Taxonomy" id="52586"/>
    <lineage>
        <taxon>Eukaryota</taxon>
        <taxon>Fungi</taxon>
        <taxon>Dikarya</taxon>
        <taxon>Ascomycota</taxon>
        <taxon>Pezizomycotina</taxon>
        <taxon>Leotiomycetes</taxon>
        <taxon>Erysiphales</taxon>
        <taxon>Erysiphaceae</taxon>
        <taxon>Erysiphe</taxon>
    </lineage>
</organism>
<dbReference type="HOGENOM" id="CLU_018153_3_1_1"/>
<dbReference type="AlphaFoldDB" id="A0A0B1P2C4"/>
<gene>
    <name evidence="2" type="ORF">EV44_g3275</name>
</gene>
<dbReference type="EMBL" id="JNVN01001805">
    <property type="protein sequence ID" value="KHJ32807.1"/>
    <property type="molecule type" value="Genomic_DNA"/>
</dbReference>